<evidence type="ECO:0000256" key="1">
    <source>
        <dbReference type="ARBA" id="ARBA00001936"/>
    </source>
</evidence>
<comment type="similarity">
    <text evidence="4">Belongs to the glycosyltransferase 13 family.</text>
</comment>
<keyword evidence="19" id="KW-1185">Reference proteome</keyword>
<protein>
    <recommendedName>
        <fullName evidence="14">alpha-1,3-mannosyl-glycoprotein 2-beta-N-acetylglucosaminyltransferase</fullName>
        <ecNumber evidence="14">2.4.1.101</ecNumber>
    </recommendedName>
    <alternativeName>
        <fullName evidence="15">N-glycosyl-oligosaccharide-glycoprotein N-acetylglucosaminyltransferase I</fullName>
    </alternativeName>
</protein>
<dbReference type="OMA" id="TARICPC"/>
<dbReference type="EMBL" id="ASPP01001466">
    <property type="protein sequence ID" value="ETO35625.1"/>
    <property type="molecule type" value="Genomic_DNA"/>
</dbReference>
<evidence type="ECO:0000256" key="5">
    <source>
        <dbReference type="ARBA" id="ARBA00022676"/>
    </source>
</evidence>
<evidence type="ECO:0000256" key="7">
    <source>
        <dbReference type="ARBA" id="ARBA00022692"/>
    </source>
</evidence>
<evidence type="ECO:0000256" key="11">
    <source>
        <dbReference type="ARBA" id="ARBA00023034"/>
    </source>
</evidence>
<gene>
    <name evidence="18" type="ORF">RFI_01444</name>
</gene>
<evidence type="ECO:0000256" key="13">
    <source>
        <dbReference type="ARBA" id="ARBA00023211"/>
    </source>
</evidence>
<name>X6PAQ8_RETFI</name>
<keyword evidence="13" id="KW-0464">Manganese</keyword>
<comment type="caution">
    <text evidence="18">The sequence shown here is derived from an EMBL/GenBank/DDBJ whole genome shotgun (WGS) entry which is preliminary data.</text>
</comment>
<dbReference type="EC" id="2.4.1.101" evidence="14"/>
<proteinExistence type="inferred from homology"/>
<evidence type="ECO:0000256" key="6">
    <source>
        <dbReference type="ARBA" id="ARBA00022679"/>
    </source>
</evidence>
<evidence type="ECO:0000256" key="8">
    <source>
        <dbReference type="ARBA" id="ARBA00022723"/>
    </source>
</evidence>
<dbReference type="PANTHER" id="PTHR10468:SF0">
    <property type="entry name" value="ALPHA-1,3-MANNOSYL-GLYCOPROTEIN 2-BETA-N-ACETYLGLUCOSAMINYLTRANSFERASE"/>
    <property type="match status" value="1"/>
</dbReference>
<comment type="pathway">
    <text evidence="3">Protein modification; protein glycosylation.</text>
</comment>
<reference evidence="18 19" key="1">
    <citation type="journal article" date="2013" name="Curr. Biol.">
        <title>The Genome of the Foraminiferan Reticulomyxa filosa.</title>
        <authorList>
            <person name="Glockner G."/>
            <person name="Hulsmann N."/>
            <person name="Schleicher M."/>
            <person name="Noegel A.A."/>
            <person name="Eichinger L."/>
            <person name="Gallinger C."/>
            <person name="Pawlowski J."/>
            <person name="Sierra R."/>
            <person name="Euteneuer U."/>
            <person name="Pillet L."/>
            <person name="Moustafa A."/>
            <person name="Platzer M."/>
            <person name="Groth M."/>
            <person name="Szafranski K."/>
            <person name="Schliwa M."/>
        </authorList>
    </citation>
    <scope>NUCLEOTIDE SEQUENCE [LARGE SCALE GENOMIC DNA]</scope>
</reference>
<evidence type="ECO:0000256" key="9">
    <source>
        <dbReference type="ARBA" id="ARBA00022968"/>
    </source>
</evidence>
<evidence type="ECO:0000256" key="12">
    <source>
        <dbReference type="ARBA" id="ARBA00023136"/>
    </source>
</evidence>
<dbReference type="PANTHER" id="PTHR10468">
    <property type="entry name" value="PROTEIN O-LINKED-MANNOSE BETA-1,2-N-ACETYLGLUCOSAMINYLTRANSFERASE 1/ALPHA-1,3-MANNOSYL-GLYCOPROTEIN 2-BETA-N-ACETYLGLUCOSAMINYLTRANSFERASE"/>
    <property type="match status" value="1"/>
</dbReference>
<keyword evidence="5 18" id="KW-0328">Glycosyltransferase</keyword>
<organism evidence="18 19">
    <name type="scientific">Reticulomyxa filosa</name>
    <dbReference type="NCBI Taxonomy" id="46433"/>
    <lineage>
        <taxon>Eukaryota</taxon>
        <taxon>Sar</taxon>
        <taxon>Rhizaria</taxon>
        <taxon>Retaria</taxon>
        <taxon>Foraminifera</taxon>
        <taxon>Monothalamids</taxon>
        <taxon>Reticulomyxidae</taxon>
        <taxon>Reticulomyxa</taxon>
    </lineage>
</organism>
<accession>X6PAQ8</accession>
<keyword evidence="6 18" id="KW-0808">Transferase</keyword>
<evidence type="ECO:0000256" key="10">
    <source>
        <dbReference type="ARBA" id="ARBA00022989"/>
    </source>
</evidence>
<keyword evidence="11" id="KW-0333">Golgi apparatus</keyword>
<dbReference type="OrthoDB" id="440755at2759"/>
<dbReference type="Gene3D" id="3.90.550.10">
    <property type="entry name" value="Spore Coat Polysaccharide Biosynthesis Protein SpsA, Chain A"/>
    <property type="match status" value="1"/>
</dbReference>
<comment type="subcellular location">
    <subcellularLocation>
        <location evidence="2">Golgi apparatus membrane</location>
        <topology evidence="2">Single-pass type II membrane protein</topology>
    </subcellularLocation>
</comment>
<evidence type="ECO:0000256" key="17">
    <source>
        <dbReference type="SAM" id="Phobius"/>
    </source>
</evidence>
<comment type="cofactor">
    <cofactor evidence="1">
        <name>Mn(2+)</name>
        <dbReference type="ChEBI" id="CHEBI:29035"/>
    </cofactor>
</comment>
<dbReference type="InterPro" id="IPR029044">
    <property type="entry name" value="Nucleotide-diphossugar_trans"/>
</dbReference>
<evidence type="ECO:0000256" key="14">
    <source>
        <dbReference type="ARBA" id="ARBA00038949"/>
    </source>
</evidence>
<dbReference type="UniPathway" id="UPA00378"/>
<dbReference type="Proteomes" id="UP000023152">
    <property type="component" value="Unassembled WGS sequence"/>
</dbReference>
<dbReference type="GO" id="GO:0046872">
    <property type="term" value="F:metal ion binding"/>
    <property type="evidence" value="ECO:0007669"/>
    <property type="project" value="UniProtKB-KW"/>
</dbReference>
<evidence type="ECO:0000256" key="2">
    <source>
        <dbReference type="ARBA" id="ARBA00004323"/>
    </source>
</evidence>
<evidence type="ECO:0000256" key="3">
    <source>
        <dbReference type="ARBA" id="ARBA00004922"/>
    </source>
</evidence>
<comment type="catalytic activity">
    <reaction evidence="16">
        <text>N(4)-(alpha-D-Man-(1-&gt;3)-[alpha-D-Man-(1-&gt;3)-[alpha-D-Man-(1-&gt;6)]-alpha-D-Man-(1-&gt;6)]-beta-D-Man-(1-&gt;4)-beta-D-GlcNAc-(1-&gt;4)-beta-D-GlcNAc)-L-asparaginyl-[protein] (N-glucan mannose isomer 5A1,2) + UDP-N-acetyl-alpha-D-glucosamine = N(4)-{beta-D-GlcNAc-(1-&gt;2)-alpha-D-Man-(1-&gt;3)-[alpha-D-Man-(1-&gt;3)-[alpha-D-Man-(1-&gt;6)]-alpha-D-Man-(1-&gt;6)]-beta-D-Man-(1-&gt;4)-beta-D-GlcNAc-(1-&gt;4)-beta-D-GlcNAc}-L-asparaginyl-[protein] + UDP + H(+)</text>
        <dbReference type="Rhea" id="RHEA:11456"/>
        <dbReference type="Rhea" id="RHEA-COMP:14367"/>
        <dbReference type="Rhea" id="RHEA-COMP:14368"/>
        <dbReference type="ChEBI" id="CHEBI:15378"/>
        <dbReference type="ChEBI" id="CHEBI:57705"/>
        <dbReference type="ChEBI" id="CHEBI:58223"/>
        <dbReference type="ChEBI" id="CHEBI:59087"/>
        <dbReference type="ChEBI" id="CHEBI:60625"/>
        <dbReference type="EC" id="2.4.1.101"/>
    </reaction>
</comment>
<dbReference type="AlphaFoldDB" id="X6PAQ8"/>
<evidence type="ECO:0000256" key="16">
    <source>
        <dbReference type="ARBA" id="ARBA00049421"/>
    </source>
</evidence>
<dbReference type="InterPro" id="IPR052261">
    <property type="entry name" value="Glycosyltransferase_13"/>
</dbReference>
<dbReference type="GO" id="GO:0000139">
    <property type="term" value="C:Golgi membrane"/>
    <property type="evidence" value="ECO:0007669"/>
    <property type="project" value="UniProtKB-SubCell"/>
</dbReference>
<feature type="transmembrane region" description="Helical" evidence="17">
    <location>
        <begin position="44"/>
        <end position="72"/>
    </location>
</feature>
<keyword evidence="8" id="KW-0479">Metal-binding</keyword>
<dbReference type="InterPro" id="IPR004139">
    <property type="entry name" value="Glyco_trans_13"/>
</dbReference>
<keyword evidence="7 17" id="KW-0812">Transmembrane</keyword>
<keyword evidence="10 17" id="KW-1133">Transmembrane helix</keyword>
<keyword evidence="12 17" id="KW-0472">Membrane</keyword>
<evidence type="ECO:0000256" key="4">
    <source>
        <dbReference type="ARBA" id="ARBA00006492"/>
    </source>
</evidence>
<evidence type="ECO:0000313" key="18">
    <source>
        <dbReference type="EMBL" id="ETO35625.1"/>
    </source>
</evidence>
<evidence type="ECO:0000313" key="19">
    <source>
        <dbReference type="Proteomes" id="UP000023152"/>
    </source>
</evidence>
<dbReference type="GO" id="GO:0003827">
    <property type="term" value="F:alpha-1,3-mannosylglycoprotein 2-beta-N-acetylglucosaminyltransferase activity"/>
    <property type="evidence" value="ECO:0007669"/>
    <property type="project" value="UniProtKB-EC"/>
</dbReference>
<keyword evidence="9" id="KW-0735">Signal-anchor</keyword>
<sequence>MTWHVTFCFHFLLSREGGDTERGRQGTLENVKKKENGNRYFLKIFWSILLLHYAAFTNVKCTSDSFVFFFFLKYKKKKRKELWDELSEKFPNDHWDHFMRTDAVHKGRDCIIPDISRNYNIGDEGATMSSQWYHQYLEPIQFDEHSNVSFKSMNLSYLWSNTYEMELQSLINRAQFMGISPANETIVLFHTLSFLFLFLFYFYFYDGNTIVFVNSRLSPYLNDKHAARLPQNPKLYGESCNRVCSNFGAKTCLQDHFEYINSCQVLAQHFGCEKGCQGGVMGHDVPNYVIGNKPEYYQMCLTTEDLTTCNAEHPTTARICPCLDN</sequence>
<evidence type="ECO:0000256" key="15">
    <source>
        <dbReference type="ARBA" id="ARBA00041712"/>
    </source>
</evidence>
<dbReference type="Pfam" id="PF03071">
    <property type="entry name" value="GNT-I"/>
    <property type="match status" value="1"/>
</dbReference>
<feature type="transmembrane region" description="Helical" evidence="17">
    <location>
        <begin position="186"/>
        <end position="205"/>
    </location>
</feature>